<organism evidence="3 4">
    <name type="scientific">Duganella fentianensis</name>
    <dbReference type="NCBI Taxonomy" id="2692177"/>
    <lineage>
        <taxon>Bacteria</taxon>
        <taxon>Pseudomonadati</taxon>
        <taxon>Pseudomonadota</taxon>
        <taxon>Betaproteobacteria</taxon>
        <taxon>Burkholderiales</taxon>
        <taxon>Oxalobacteraceae</taxon>
        <taxon>Telluria group</taxon>
        <taxon>Duganella</taxon>
    </lineage>
</organism>
<dbReference type="InterPro" id="IPR045851">
    <property type="entry name" value="AMP-bd_C_sf"/>
</dbReference>
<protein>
    <submittedName>
        <fullName evidence="3">AMP-binding protein</fullName>
    </submittedName>
</protein>
<dbReference type="SUPFAM" id="SSF56801">
    <property type="entry name" value="Acetyl-CoA synthetase-like"/>
    <property type="match status" value="1"/>
</dbReference>
<gene>
    <name evidence="3" type="ORF">GTP23_00225</name>
</gene>
<evidence type="ECO:0000259" key="1">
    <source>
        <dbReference type="Pfam" id="PF00501"/>
    </source>
</evidence>
<reference evidence="3" key="1">
    <citation type="submission" date="2019-12" db="EMBL/GenBank/DDBJ databases">
        <title>Novel species isolated from a subtropical stream in China.</title>
        <authorList>
            <person name="Lu H."/>
        </authorList>
    </citation>
    <scope>NUCLEOTIDE SEQUENCE [LARGE SCALE GENOMIC DNA]</scope>
    <source>
        <strain evidence="3">FT93W</strain>
    </source>
</reference>
<name>A0A845HR77_9BURK</name>
<dbReference type="InterPro" id="IPR025110">
    <property type="entry name" value="AMP-bd_C"/>
</dbReference>
<dbReference type="InterPro" id="IPR000873">
    <property type="entry name" value="AMP-dep_synth/lig_dom"/>
</dbReference>
<accession>A0A845HR77</accession>
<dbReference type="Pfam" id="PF00501">
    <property type="entry name" value="AMP-binding"/>
    <property type="match status" value="1"/>
</dbReference>
<dbReference type="PANTHER" id="PTHR43767:SF1">
    <property type="entry name" value="NONRIBOSOMAL PEPTIDE SYNTHASE PES1 (EUROFUNG)-RELATED"/>
    <property type="match status" value="1"/>
</dbReference>
<dbReference type="Pfam" id="PF13193">
    <property type="entry name" value="AMP-binding_C"/>
    <property type="match status" value="1"/>
</dbReference>
<feature type="domain" description="AMP-binding enzyme C-terminal" evidence="2">
    <location>
        <begin position="417"/>
        <end position="494"/>
    </location>
</feature>
<evidence type="ECO:0000313" key="4">
    <source>
        <dbReference type="Proteomes" id="UP000444316"/>
    </source>
</evidence>
<proteinExistence type="predicted"/>
<dbReference type="PROSITE" id="PS00455">
    <property type="entry name" value="AMP_BINDING"/>
    <property type="match status" value="1"/>
</dbReference>
<comment type="caution">
    <text evidence="3">The sequence shown here is derived from an EMBL/GenBank/DDBJ whole genome shotgun (WGS) entry which is preliminary data.</text>
</comment>
<dbReference type="Gene3D" id="3.40.50.12780">
    <property type="entry name" value="N-terminal domain of ligase-like"/>
    <property type="match status" value="1"/>
</dbReference>
<dbReference type="AlphaFoldDB" id="A0A845HR77"/>
<feature type="domain" description="AMP-dependent synthetase/ligase" evidence="1">
    <location>
        <begin position="11"/>
        <end position="366"/>
    </location>
</feature>
<dbReference type="PANTHER" id="PTHR43767">
    <property type="entry name" value="LONG-CHAIN-FATTY-ACID--COA LIGASE"/>
    <property type="match status" value="1"/>
</dbReference>
<keyword evidence="4" id="KW-1185">Reference proteome</keyword>
<dbReference type="InterPro" id="IPR042099">
    <property type="entry name" value="ANL_N_sf"/>
</dbReference>
<dbReference type="Proteomes" id="UP000444316">
    <property type="component" value="Unassembled WGS sequence"/>
</dbReference>
<dbReference type="EMBL" id="WWCL01000001">
    <property type="protein sequence ID" value="MYN43490.1"/>
    <property type="molecule type" value="Genomic_DNA"/>
</dbReference>
<dbReference type="RefSeq" id="WP_161033371.1">
    <property type="nucleotide sequence ID" value="NZ_WWCL01000001.1"/>
</dbReference>
<evidence type="ECO:0000259" key="2">
    <source>
        <dbReference type="Pfam" id="PF13193"/>
    </source>
</evidence>
<dbReference type="InterPro" id="IPR020845">
    <property type="entry name" value="AMP-binding_CS"/>
</dbReference>
<evidence type="ECO:0000313" key="3">
    <source>
        <dbReference type="EMBL" id="MYN43490.1"/>
    </source>
</evidence>
<sequence>MDALCIAGLLAHHARYQPEAVAVVFGEQRLSWREFAARCGQLAQAMAQAGVQPGDRVATVLGNCLELLTIYWACADLGAVAVPLSPLLQCSGLQSLLQDAAPKIVFASEATQADVSAAIAALSMPVQLVCVAAVPAAHSYAGFVAGCAAMQQRPHFTPEHPCNIMYTSGTTGQPKGILLTHRVRAHYAALMASIFRLTPESVVLHTGAIVFNGAYVMMMPAFAQGARYVLHGAFDARAFVATVAREKVTHTMLVPSQIAAILDLPDLDPVQLLSLQVVLSLGAPLPLARKQALESLLPGRLHELYGLTEGFITVLDRRDTARKLGSVGVPPPFFELRIVREDGSEAEVGEIGEIAGRGPLLMSGYYGQPELTAQTIRDGWLYSGDIGRIDEEGYLYLVDRKKDMIDSGGVKVYPRDIEEVIATHPDVAEVVVFGVPDEKWGETPFAVVQMKQTFGKVCTPEQLRDWINVRVAARYQRVSAVALVSSFPRNAAGKILKRELRAPYWEGRERAI</sequence>
<dbReference type="InterPro" id="IPR050237">
    <property type="entry name" value="ATP-dep_AMP-bd_enzyme"/>
</dbReference>
<dbReference type="Gene3D" id="3.30.300.30">
    <property type="match status" value="1"/>
</dbReference>
<dbReference type="GO" id="GO:0016878">
    <property type="term" value="F:acid-thiol ligase activity"/>
    <property type="evidence" value="ECO:0007669"/>
    <property type="project" value="UniProtKB-ARBA"/>
</dbReference>